<keyword evidence="1" id="KW-0175">Coiled coil</keyword>
<organism evidence="3 4">
    <name type="scientific">Canna indica</name>
    <name type="common">Indian-shot</name>
    <dbReference type="NCBI Taxonomy" id="4628"/>
    <lineage>
        <taxon>Eukaryota</taxon>
        <taxon>Viridiplantae</taxon>
        <taxon>Streptophyta</taxon>
        <taxon>Embryophyta</taxon>
        <taxon>Tracheophyta</taxon>
        <taxon>Spermatophyta</taxon>
        <taxon>Magnoliopsida</taxon>
        <taxon>Liliopsida</taxon>
        <taxon>Zingiberales</taxon>
        <taxon>Cannaceae</taxon>
        <taxon>Canna</taxon>
    </lineage>
</organism>
<dbReference type="Proteomes" id="UP001327560">
    <property type="component" value="Chromosome 6"/>
</dbReference>
<keyword evidence="4" id="KW-1185">Reference proteome</keyword>
<dbReference type="Gene3D" id="6.10.250.1530">
    <property type="match status" value="1"/>
</dbReference>
<feature type="region of interest" description="Disordered" evidence="2">
    <location>
        <begin position="27"/>
        <end position="65"/>
    </location>
</feature>
<protein>
    <submittedName>
        <fullName evidence="3">Uncharacterized protein</fullName>
    </submittedName>
</protein>
<evidence type="ECO:0000256" key="1">
    <source>
        <dbReference type="SAM" id="Coils"/>
    </source>
</evidence>
<gene>
    <name evidence="3" type="ORF">Cni_G19934</name>
</gene>
<name>A0AAQ3KLH8_9LILI</name>
<dbReference type="EMBL" id="CP136895">
    <property type="protein sequence ID" value="WOL11172.1"/>
    <property type="molecule type" value="Genomic_DNA"/>
</dbReference>
<accession>A0AAQ3KLH8</accession>
<reference evidence="3 4" key="1">
    <citation type="submission" date="2023-10" db="EMBL/GenBank/DDBJ databases">
        <title>Chromosome-scale genome assembly provides insights into flower coloration mechanisms of Canna indica.</title>
        <authorList>
            <person name="Li C."/>
        </authorList>
    </citation>
    <scope>NUCLEOTIDE SEQUENCE [LARGE SCALE GENOMIC DNA]</scope>
    <source>
        <tissue evidence="3">Flower</tissue>
    </source>
</reference>
<dbReference type="AlphaFoldDB" id="A0AAQ3KLH8"/>
<dbReference type="PANTHER" id="PTHR43049">
    <property type="entry name" value="EARLY ENDOSOME ANTIGEN"/>
    <property type="match status" value="1"/>
</dbReference>
<feature type="coiled-coil region" evidence="1">
    <location>
        <begin position="160"/>
        <end position="194"/>
    </location>
</feature>
<evidence type="ECO:0000256" key="2">
    <source>
        <dbReference type="SAM" id="MobiDB-lite"/>
    </source>
</evidence>
<evidence type="ECO:0000313" key="4">
    <source>
        <dbReference type="Proteomes" id="UP001327560"/>
    </source>
</evidence>
<feature type="compositionally biased region" description="Acidic residues" evidence="2">
    <location>
        <begin position="27"/>
        <end position="63"/>
    </location>
</feature>
<sequence>MTADVHVEETVENDDLPAVDVHLEDVEQDDLPPVDDLHVEDDDMPPVEDLHVEEDVEEDELPPVDDLHLEEHVQDDDIPPIEDLHVEDDDLPPVDDLQSRVEQAVEASERVILLEAELGANAMKLVTIENIVEELKKKSLDTNLRCKKSLAENEVLAASNSKLKEELVAHQHKINELNELIKSINDEKEAAVEQLASHTGTIAKLTDQQSRGLELHFATESLLKENEAQLHEAIKQHNQKDLETKELQQKLISLETKLITYKELASGSALVAATRKGKLEEAVLRIHDQLIKDQSITIL</sequence>
<evidence type="ECO:0000313" key="3">
    <source>
        <dbReference type="EMBL" id="WOL11172.1"/>
    </source>
</evidence>
<dbReference type="PANTHER" id="PTHR43049:SF1">
    <property type="entry name" value="EARLY ENDOSOME ANTIGEN"/>
    <property type="match status" value="1"/>
</dbReference>
<proteinExistence type="predicted"/>